<dbReference type="Pfam" id="PF00672">
    <property type="entry name" value="HAMP"/>
    <property type="match status" value="1"/>
</dbReference>
<name>A0A5C6QQ33_9GAMM</name>
<dbReference type="PROSITE" id="PS50111">
    <property type="entry name" value="CHEMOTAXIS_TRANSDUC_2"/>
    <property type="match status" value="1"/>
</dbReference>
<dbReference type="EMBL" id="VOLT01000002">
    <property type="protein sequence ID" value="TWX70770.1"/>
    <property type="molecule type" value="Genomic_DNA"/>
</dbReference>
<dbReference type="SMART" id="SM00304">
    <property type="entry name" value="HAMP"/>
    <property type="match status" value="1"/>
</dbReference>
<feature type="domain" description="Methyl-accepting transducer" evidence="6">
    <location>
        <begin position="434"/>
        <end position="670"/>
    </location>
</feature>
<evidence type="ECO:0000313" key="8">
    <source>
        <dbReference type="EMBL" id="TWX70770.1"/>
    </source>
</evidence>
<protein>
    <submittedName>
        <fullName evidence="8">Methyl-accepting chemotaxis protein</fullName>
    </submittedName>
</protein>
<evidence type="ECO:0000256" key="4">
    <source>
        <dbReference type="PROSITE-ProRule" id="PRU00284"/>
    </source>
</evidence>
<dbReference type="GO" id="GO:0006935">
    <property type="term" value="P:chemotaxis"/>
    <property type="evidence" value="ECO:0007669"/>
    <property type="project" value="UniProtKB-ARBA"/>
</dbReference>
<dbReference type="InterPro" id="IPR003660">
    <property type="entry name" value="HAMP_dom"/>
</dbReference>
<evidence type="ECO:0000256" key="2">
    <source>
        <dbReference type="ARBA" id="ARBA00023224"/>
    </source>
</evidence>
<organism evidence="8 9">
    <name type="scientific">Colwellia demingiae</name>
    <dbReference type="NCBI Taxonomy" id="89401"/>
    <lineage>
        <taxon>Bacteria</taxon>
        <taxon>Pseudomonadati</taxon>
        <taxon>Pseudomonadota</taxon>
        <taxon>Gammaproteobacteria</taxon>
        <taxon>Alteromonadales</taxon>
        <taxon>Colwelliaceae</taxon>
        <taxon>Colwellia</taxon>
    </lineage>
</organism>
<keyword evidence="5" id="KW-0812">Transmembrane</keyword>
<dbReference type="FunFam" id="1.10.287.950:FF:000001">
    <property type="entry name" value="Methyl-accepting chemotaxis sensory transducer"/>
    <property type="match status" value="1"/>
</dbReference>
<feature type="domain" description="HAMP" evidence="7">
    <location>
        <begin position="375"/>
        <end position="429"/>
    </location>
</feature>
<keyword evidence="9" id="KW-1185">Reference proteome</keyword>
<dbReference type="Pfam" id="PF22673">
    <property type="entry name" value="MCP-like_PDC_1"/>
    <property type="match status" value="1"/>
</dbReference>
<dbReference type="OrthoDB" id="2489132at2"/>
<keyword evidence="5" id="KW-0472">Membrane</keyword>
<evidence type="ECO:0000256" key="3">
    <source>
        <dbReference type="ARBA" id="ARBA00029447"/>
    </source>
</evidence>
<dbReference type="CDD" id="cd12913">
    <property type="entry name" value="PDC1_MCP_like"/>
    <property type="match status" value="1"/>
</dbReference>
<dbReference type="CDD" id="cd11386">
    <property type="entry name" value="MCP_signal"/>
    <property type="match status" value="1"/>
</dbReference>
<comment type="caution">
    <text evidence="8">The sequence shown here is derived from an EMBL/GenBank/DDBJ whole genome shotgun (WGS) entry which is preliminary data.</text>
</comment>
<dbReference type="InterPro" id="IPR004089">
    <property type="entry name" value="MCPsignal_dom"/>
</dbReference>
<comment type="similarity">
    <text evidence="3">Belongs to the methyl-accepting chemotaxis (MCP) protein family.</text>
</comment>
<evidence type="ECO:0000256" key="1">
    <source>
        <dbReference type="ARBA" id="ARBA00004370"/>
    </source>
</evidence>
<dbReference type="PROSITE" id="PS50885">
    <property type="entry name" value="HAMP"/>
    <property type="match status" value="1"/>
</dbReference>
<reference evidence="8 9" key="1">
    <citation type="submission" date="2019-07" db="EMBL/GenBank/DDBJ databases">
        <title>Genomes of sea-ice associated Colwellia species.</title>
        <authorList>
            <person name="Bowman J.P."/>
        </authorList>
    </citation>
    <scope>NUCLEOTIDE SEQUENCE [LARGE SCALE GENOMIC DNA]</scope>
    <source>
        <strain evidence="8 9">ACAM 459</strain>
    </source>
</reference>
<keyword evidence="2 4" id="KW-0807">Transducer</keyword>
<dbReference type="Gene3D" id="3.30.450.20">
    <property type="entry name" value="PAS domain"/>
    <property type="match status" value="1"/>
</dbReference>
<dbReference type="CDD" id="cd06225">
    <property type="entry name" value="HAMP"/>
    <property type="match status" value="1"/>
</dbReference>
<evidence type="ECO:0000256" key="5">
    <source>
        <dbReference type="SAM" id="Phobius"/>
    </source>
</evidence>
<dbReference type="GO" id="GO:0007165">
    <property type="term" value="P:signal transduction"/>
    <property type="evidence" value="ECO:0007669"/>
    <property type="project" value="UniProtKB-KW"/>
</dbReference>
<dbReference type="AlphaFoldDB" id="A0A5C6QQ33"/>
<dbReference type="Gene3D" id="1.10.287.950">
    <property type="entry name" value="Methyl-accepting chemotaxis protein"/>
    <property type="match status" value="1"/>
</dbReference>
<feature type="transmembrane region" description="Helical" evidence="5">
    <location>
        <begin position="355"/>
        <end position="374"/>
    </location>
</feature>
<evidence type="ECO:0000259" key="6">
    <source>
        <dbReference type="PROSITE" id="PS50111"/>
    </source>
</evidence>
<proteinExistence type="inferred from homology"/>
<keyword evidence="5" id="KW-1133">Transmembrane helix</keyword>
<dbReference type="SUPFAM" id="SSF58104">
    <property type="entry name" value="Methyl-accepting chemotaxis protein (MCP) signaling domain"/>
    <property type="match status" value="1"/>
</dbReference>
<dbReference type="GO" id="GO:0016020">
    <property type="term" value="C:membrane"/>
    <property type="evidence" value="ECO:0007669"/>
    <property type="project" value="UniProtKB-SubCell"/>
</dbReference>
<dbReference type="Pfam" id="PF00015">
    <property type="entry name" value="MCPsignal"/>
    <property type="match status" value="1"/>
</dbReference>
<accession>A0A5C6QQ33</accession>
<comment type="subcellular location">
    <subcellularLocation>
        <location evidence="1">Membrane</location>
    </subcellularLocation>
</comment>
<gene>
    <name evidence="8" type="ORF">ESZ36_03695</name>
</gene>
<sequence>MGLYYMNKSVKTKIIFSTLLLLVITITSLLIVSSISVDKTATSLSTYLKPKIKESSLMPMVIAADAETARNEVFFGQVINEANRLASDIAFLRVQFRALFLSAEDVRHILNMYIKSAMESNRSAVGVYAVFLPNALDGADEVNRGADDLATNEAGRFAVYWAFNEQGEAVEEIMPEEMINDTSPNSTGQPYNSWFTCPIEKQQNCLLEPYVDKVDGKNILMTSIAIPIKFANKVVGVVGIDIALADIQTKAEEFSTKIADGNSRVLIVSEDNAVIADSNNSANQGALFSEIIKSTELNEGISENDRSFTLVKRIHLGGIAQWSIYTEVPKKYITDEVNQTMTVLDKGTKDQLTSVLYMSLLVLIIGSIIIFIMAEKLTVPLRAVADALKQIASGDADLTQRIKVNSKDETGQLAHSFNQFVEGLANIVGQFSEGVKTTFSASETGKALSTTTNSQLASQQLMIEMVATAAEEMSQTSTDVAQNAVSTADATKEVKSAASNGIIKLKQTTSTISKLAEQMQYSNGQVDKLSTNSDNIVNVLNVIKSVAEQTNLLALNAAIEAARAGELGRGFAVVADEVRALAGRTASSVFEIEGVINELQVSTKEMVATISENVKRAEACTEQAQETQTIFEVIEQEVTNMTDMAANIASAAEEQSHVSEEISSTLQNINTTTDELAQSAQQTLKVSEELLVSGQDQEQLIGRFKF</sequence>
<dbReference type="Proteomes" id="UP000321822">
    <property type="component" value="Unassembled WGS sequence"/>
</dbReference>
<evidence type="ECO:0000313" key="9">
    <source>
        <dbReference type="Proteomes" id="UP000321822"/>
    </source>
</evidence>
<dbReference type="PANTHER" id="PTHR32089">
    <property type="entry name" value="METHYL-ACCEPTING CHEMOTAXIS PROTEIN MCPB"/>
    <property type="match status" value="1"/>
</dbReference>
<dbReference type="SMART" id="SM00283">
    <property type="entry name" value="MA"/>
    <property type="match status" value="1"/>
</dbReference>
<dbReference type="PANTHER" id="PTHR32089:SF120">
    <property type="entry name" value="METHYL-ACCEPTING CHEMOTAXIS PROTEIN TLPQ"/>
    <property type="match status" value="1"/>
</dbReference>
<evidence type="ECO:0000259" key="7">
    <source>
        <dbReference type="PROSITE" id="PS50885"/>
    </source>
</evidence>